<keyword evidence="7 9" id="KW-0119">Carbohydrate metabolism</keyword>
<dbReference type="Gene3D" id="3.30.540.10">
    <property type="entry name" value="Fructose-1,6-Bisphosphatase, subunit A, domain 1"/>
    <property type="match status" value="1"/>
</dbReference>
<dbReference type="InterPro" id="IPR000146">
    <property type="entry name" value="FBPase_class-1"/>
</dbReference>
<comment type="pathway">
    <text evidence="8">Carbohydrate biosynthesis.</text>
</comment>
<dbReference type="GO" id="GO:0006002">
    <property type="term" value="P:fructose 6-phosphate metabolic process"/>
    <property type="evidence" value="ECO:0007669"/>
    <property type="project" value="TreeGrafter"/>
</dbReference>
<dbReference type="RefSeq" id="WP_062382640.1">
    <property type="nucleotide sequence ID" value="NZ_CP014544.1"/>
</dbReference>
<comment type="cofactor">
    <cofactor evidence="9">
        <name>Mg(2+)</name>
        <dbReference type="ChEBI" id="CHEBI:18420"/>
    </cofactor>
    <text evidence="9">Binds 2 magnesium ions per subunit.</text>
</comment>
<comment type="subcellular location">
    <subcellularLocation>
        <location evidence="9">Cytoplasm</location>
    </subcellularLocation>
</comment>
<comment type="subunit">
    <text evidence="9">Homotetramer.</text>
</comment>
<dbReference type="KEGG" id="zal:AZF00_01280"/>
<dbReference type="PRINTS" id="PR00115">
    <property type="entry name" value="F16BPHPHTASE"/>
</dbReference>
<evidence type="ECO:0000313" key="13">
    <source>
        <dbReference type="EMBL" id="AMO67016.1"/>
    </source>
</evidence>
<organism evidence="13 14">
    <name type="scientific">Zhongshania aliphaticivorans</name>
    <dbReference type="NCBI Taxonomy" id="1470434"/>
    <lineage>
        <taxon>Bacteria</taxon>
        <taxon>Pseudomonadati</taxon>
        <taxon>Pseudomonadota</taxon>
        <taxon>Gammaproteobacteria</taxon>
        <taxon>Cellvibrionales</taxon>
        <taxon>Spongiibacteraceae</taxon>
        <taxon>Zhongshania</taxon>
    </lineage>
</organism>
<feature type="binding site" evidence="9">
    <location>
        <position position="105"/>
    </location>
    <ligand>
        <name>Mg(2+)</name>
        <dbReference type="ChEBI" id="CHEBI:18420"/>
        <label>2</label>
    </ligand>
</feature>
<feature type="binding site" evidence="9">
    <location>
        <begin position="108"/>
        <end position="111"/>
    </location>
    <ligand>
        <name>substrate</name>
    </ligand>
</feature>
<keyword evidence="3 9" id="KW-0963">Cytoplasm</keyword>
<dbReference type="GO" id="GO:0006000">
    <property type="term" value="P:fructose metabolic process"/>
    <property type="evidence" value="ECO:0007669"/>
    <property type="project" value="TreeGrafter"/>
</dbReference>
<dbReference type="EMBL" id="CP014544">
    <property type="protein sequence ID" value="AMO67016.1"/>
    <property type="molecule type" value="Genomic_DNA"/>
</dbReference>
<dbReference type="PIRSF" id="PIRSF000904">
    <property type="entry name" value="FBPtase_SBPase"/>
    <property type="match status" value="1"/>
</dbReference>
<dbReference type="PANTHER" id="PTHR11556">
    <property type="entry name" value="FRUCTOSE-1,6-BISPHOSPHATASE-RELATED"/>
    <property type="match status" value="1"/>
</dbReference>
<evidence type="ECO:0000256" key="10">
    <source>
        <dbReference type="RuleBase" id="RU000508"/>
    </source>
</evidence>
<evidence type="ECO:0000259" key="12">
    <source>
        <dbReference type="Pfam" id="PF18913"/>
    </source>
</evidence>
<dbReference type="AlphaFoldDB" id="A0A127M1B4"/>
<feature type="binding site" evidence="9">
    <location>
        <position position="107"/>
    </location>
    <ligand>
        <name>Mg(2+)</name>
        <dbReference type="ChEBI" id="CHEBI:18420"/>
        <label>1</label>
    </ligand>
</feature>
<reference evidence="13 14" key="1">
    <citation type="submission" date="2015-12" db="EMBL/GenBank/DDBJ databases">
        <authorList>
            <person name="Shamseldin A."/>
            <person name="Moawad H."/>
            <person name="Abd El-Rahim W.M."/>
            <person name="Sadowsky M.J."/>
        </authorList>
    </citation>
    <scope>NUCLEOTIDE SEQUENCE [LARGE SCALE GENOMIC DNA]</scope>
    <source>
        <strain evidence="13 14">SM2</strain>
    </source>
</reference>
<dbReference type="EC" id="3.1.3.11" evidence="9"/>
<gene>
    <name evidence="9" type="primary">fbp</name>
    <name evidence="13" type="ORF">AZF00_01280</name>
</gene>
<evidence type="ECO:0000313" key="14">
    <source>
        <dbReference type="Proteomes" id="UP000074119"/>
    </source>
</evidence>
<dbReference type="Pfam" id="PF18913">
    <property type="entry name" value="FBPase_C"/>
    <property type="match status" value="1"/>
</dbReference>
<evidence type="ECO:0000256" key="7">
    <source>
        <dbReference type="ARBA" id="ARBA00023277"/>
    </source>
</evidence>
<protein>
    <recommendedName>
        <fullName evidence="9">Fructose-1,6-bisphosphatase class 1</fullName>
        <shortName evidence="9">FBPase class 1</shortName>
        <ecNumber evidence="9">3.1.3.11</ecNumber>
    </recommendedName>
    <alternativeName>
        <fullName evidence="9">D-fructose-1,6-bisphosphate 1-phosphohydrolase class 1</fullName>
    </alternativeName>
</protein>
<evidence type="ECO:0000256" key="4">
    <source>
        <dbReference type="ARBA" id="ARBA00022723"/>
    </source>
</evidence>
<feature type="binding site" evidence="9">
    <location>
        <position position="108"/>
    </location>
    <ligand>
        <name>Mg(2+)</name>
        <dbReference type="ChEBI" id="CHEBI:18420"/>
        <label>2</label>
    </ligand>
</feature>
<evidence type="ECO:0000256" key="3">
    <source>
        <dbReference type="ARBA" id="ARBA00022490"/>
    </source>
</evidence>
<dbReference type="GO" id="GO:0030388">
    <property type="term" value="P:fructose 1,6-bisphosphate metabolic process"/>
    <property type="evidence" value="ECO:0007669"/>
    <property type="project" value="TreeGrafter"/>
</dbReference>
<feature type="domain" description="Fructose-1-6-bisphosphatase class 1 C-terminal" evidence="12">
    <location>
        <begin position="189"/>
        <end position="322"/>
    </location>
</feature>
<accession>A0A127M1B4</accession>
<feature type="binding site" evidence="9">
    <location>
        <position position="105"/>
    </location>
    <ligand>
        <name>Mg(2+)</name>
        <dbReference type="ChEBI" id="CHEBI:18420"/>
        <label>1</label>
    </ligand>
</feature>
<evidence type="ECO:0000259" key="11">
    <source>
        <dbReference type="Pfam" id="PF00316"/>
    </source>
</evidence>
<feature type="binding site" evidence="9">
    <location>
        <position position="271"/>
    </location>
    <ligand>
        <name>Mg(2+)</name>
        <dbReference type="ChEBI" id="CHEBI:18420"/>
        <label>2</label>
    </ligand>
</feature>
<proteinExistence type="inferred from homology"/>
<dbReference type="Gene3D" id="3.40.190.80">
    <property type="match status" value="1"/>
</dbReference>
<dbReference type="NCBIfam" id="NF006780">
    <property type="entry name" value="PRK09293.1-4"/>
    <property type="match status" value="1"/>
</dbReference>
<feature type="binding site" evidence="9">
    <location>
        <position position="265"/>
    </location>
    <ligand>
        <name>substrate</name>
    </ligand>
</feature>
<keyword evidence="4 9" id="KW-0479">Metal-binding</keyword>
<dbReference type="GO" id="GO:0006094">
    <property type="term" value="P:gluconeogenesis"/>
    <property type="evidence" value="ECO:0007669"/>
    <property type="project" value="UniProtKB-UniRule"/>
</dbReference>
<dbReference type="NCBIfam" id="NF006779">
    <property type="entry name" value="PRK09293.1-3"/>
    <property type="match status" value="1"/>
</dbReference>
<keyword evidence="5 9" id="KW-0378">Hydrolase</keyword>
<evidence type="ECO:0000256" key="6">
    <source>
        <dbReference type="ARBA" id="ARBA00022842"/>
    </source>
</evidence>
<dbReference type="Proteomes" id="UP000074119">
    <property type="component" value="Chromosome"/>
</dbReference>
<dbReference type="InterPro" id="IPR044015">
    <property type="entry name" value="FBPase_C_dom"/>
</dbReference>
<dbReference type="CDD" id="cd00354">
    <property type="entry name" value="FBPase"/>
    <property type="match status" value="1"/>
</dbReference>
<name>A0A127M1B4_9GAMM</name>
<dbReference type="PIRSF" id="PIRSF500210">
    <property type="entry name" value="FBPtase"/>
    <property type="match status" value="1"/>
</dbReference>
<dbReference type="STRING" id="1470434.AZF00_01280"/>
<feature type="domain" description="Fructose-1-6-bisphosphatase class I N-terminal" evidence="11">
    <location>
        <begin position="15"/>
        <end position="184"/>
    </location>
</feature>
<dbReference type="PANTHER" id="PTHR11556:SF35">
    <property type="entry name" value="SEDOHEPTULOSE-1,7-BISPHOSPHATASE, CHLOROPLASTIC"/>
    <property type="match status" value="1"/>
</dbReference>
<dbReference type="HAMAP" id="MF_01855">
    <property type="entry name" value="FBPase_class1"/>
    <property type="match status" value="1"/>
</dbReference>
<comment type="similarity">
    <text evidence="2 9 10">Belongs to the FBPase class 1 family.</text>
</comment>
<dbReference type="GO" id="GO:0000287">
    <property type="term" value="F:magnesium ion binding"/>
    <property type="evidence" value="ECO:0007669"/>
    <property type="project" value="UniProtKB-UniRule"/>
</dbReference>
<dbReference type="Pfam" id="PF00316">
    <property type="entry name" value="FBPase"/>
    <property type="match status" value="1"/>
</dbReference>
<feature type="binding site" evidence="9">
    <location>
        <position position="199"/>
    </location>
    <ligand>
        <name>substrate</name>
    </ligand>
</feature>
<dbReference type="SUPFAM" id="SSF56655">
    <property type="entry name" value="Carbohydrate phosphatase"/>
    <property type="match status" value="1"/>
</dbReference>
<feature type="binding site" evidence="9">
    <location>
        <position position="86"/>
    </location>
    <ligand>
        <name>Mg(2+)</name>
        <dbReference type="ChEBI" id="CHEBI:18420"/>
        <label>1</label>
    </ligand>
</feature>
<evidence type="ECO:0000256" key="2">
    <source>
        <dbReference type="ARBA" id="ARBA00010941"/>
    </source>
</evidence>
<comment type="caution">
    <text evidence="9">Lacks conserved residue(s) required for the propagation of feature annotation.</text>
</comment>
<evidence type="ECO:0000256" key="1">
    <source>
        <dbReference type="ARBA" id="ARBA00001273"/>
    </source>
</evidence>
<evidence type="ECO:0000256" key="8">
    <source>
        <dbReference type="ARBA" id="ARBA00024331"/>
    </source>
</evidence>
<dbReference type="InterPro" id="IPR028343">
    <property type="entry name" value="FBPtase"/>
</dbReference>
<sequence>MSRTALPEFLSNAAVPNELQSVILGLAEVSVTISQALAKGALAGVLGAAGAENVQGEDQKKLDVIANDLIKEALAALPAVRGLASEEEPDVLACHTDGQYLVTFDPLDGSSNIDINSMVGTIFSVLPHTGSAAVTEQDFLQPGRQQAAAGYILYGPSVMLVLSTGNGVAMFTLDQDQNRYLLTEADISIPVEAKEFSINMSNQRHWVAGMQHYISDLLLGKEGPRGKDFNMRWVAAMVADVHRILCRGGLFTYPWDSRKPEQAGKLRLMYEANPMGFLVEQAGGEVWTPEGKILDIQPEHIHQRVPVILGAASEVKICVDYHQR</sequence>
<dbReference type="GO" id="GO:0005986">
    <property type="term" value="P:sucrose biosynthetic process"/>
    <property type="evidence" value="ECO:0007669"/>
    <property type="project" value="TreeGrafter"/>
</dbReference>
<dbReference type="InterPro" id="IPR033391">
    <property type="entry name" value="FBPase_N"/>
</dbReference>
<evidence type="ECO:0000256" key="9">
    <source>
        <dbReference type="HAMAP-Rule" id="MF_01855"/>
    </source>
</evidence>
<evidence type="ECO:0000256" key="5">
    <source>
        <dbReference type="ARBA" id="ARBA00022801"/>
    </source>
</evidence>
<keyword evidence="6 9" id="KW-0460">Magnesium</keyword>
<comment type="catalytic activity">
    <reaction evidence="1 9">
        <text>beta-D-fructose 1,6-bisphosphate + H2O = beta-D-fructose 6-phosphate + phosphate</text>
        <dbReference type="Rhea" id="RHEA:11064"/>
        <dbReference type="ChEBI" id="CHEBI:15377"/>
        <dbReference type="ChEBI" id="CHEBI:32966"/>
        <dbReference type="ChEBI" id="CHEBI:43474"/>
        <dbReference type="ChEBI" id="CHEBI:57634"/>
        <dbReference type="EC" id="3.1.3.11"/>
    </reaction>
</comment>
<dbReference type="GO" id="GO:0042132">
    <property type="term" value="F:fructose 1,6-bisphosphate 1-phosphatase activity"/>
    <property type="evidence" value="ECO:0007669"/>
    <property type="project" value="UniProtKB-UniRule"/>
</dbReference>
<dbReference type="GO" id="GO:0005829">
    <property type="term" value="C:cytosol"/>
    <property type="evidence" value="ECO:0007669"/>
    <property type="project" value="TreeGrafter"/>
</dbReference>
<dbReference type="FunFam" id="3.40.190.80:FF:000011">
    <property type="entry name" value="Fructose-1,6-bisphosphatase class 1"/>
    <property type="match status" value="1"/>
</dbReference>